<dbReference type="Pfam" id="PF13194">
    <property type="entry name" value="DUF4010"/>
    <property type="match status" value="1"/>
</dbReference>
<dbReference type="Pfam" id="PF02308">
    <property type="entry name" value="MgtC"/>
    <property type="match status" value="1"/>
</dbReference>
<gene>
    <name evidence="4" type="ORF">ACFFUT_08200</name>
</gene>
<feature type="transmembrane region" description="Helical" evidence="1">
    <location>
        <begin position="198"/>
        <end position="220"/>
    </location>
</feature>
<evidence type="ECO:0000313" key="4">
    <source>
        <dbReference type="EMBL" id="MFB9231764.1"/>
    </source>
</evidence>
<feature type="transmembrane region" description="Helical" evidence="1">
    <location>
        <begin position="92"/>
        <end position="122"/>
    </location>
</feature>
<dbReference type="PANTHER" id="PTHR39084">
    <property type="entry name" value="MEMBRANE PROTEIN-RELATED"/>
    <property type="match status" value="1"/>
</dbReference>
<feature type="transmembrane region" description="Helical" evidence="1">
    <location>
        <begin position="306"/>
        <end position="325"/>
    </location>
</feature>
<keyword evidence="1" id="KW-1133">Transmembrane helix</keyword>
<reference evidence="4 5" key="1">
    <citation type="submission" date="2024-09" db="EMBL/GenBank/DDBJ databases">
        <authorList>
            <person name="Sun Q."/>
            <person name="Mori K."/>
        </authorList>
    </citation>
    <scope>NUCLEOTIDE SEQUENCE [LARGE SCALE GENOMIC DNA]</scope>
    <source>
        <strain evidence="4 5">CECT 8726</strain>
    </source>
</reference>
<evidence type="ECO:0000313" key="5">
    <source>
        <dbReference type="Proteomes" id="UP001589683"/>
    </source>
</evidence>
<dbReference type="InterPro" id="IPR049177">
    <property type="entry name" value="MgtC_SapB_SrpB_YhiD_N"/>
</dbReference>
<feature type="transmembrane region" description="Helical" evidence="1">
    <location>
        <begin position="43"/>
        <end position="72"/>
    </location>
</feature>
<feature type="transmembrane region" description="Helical" evidence="1">
    <location>
        <begin position="367"/>
        <end position="384"/>
    </location>
</feature>
<proteinExistence type="predicted"/>
<keyword evidence="5" id="KW-1185">Reference proteome</keyword>
<comment type="caution">
    <text evidence="4">The sequence shown here is derived from an EMBL/GenBank/DDBJ whole genome shotgun (WGS) entry which is preliminary data.</text>
</comment>
<dbReference type="EMBL" id="JBHMEA010000026">
    <property type="protein sequence ID" value="MFB9231764.1"/>
    <property type="molecule type" value="Genomic_DNA"/>
</dbReference>
<accession>A0ABV5JE99</accession>
<feature type="transmembrane region" description="Helical" evidence="1">
    <location>
        <begin position="262"/>
        <end position="286"/>
    </location>
</feature>
<feature type="domain" description="DUF4010" evidence="3">
    <location>
        <begin position="178"/>
        <end position="386"/>
    </location>
</feature>
<feature type="transmembrane region" description="Helical" evidence="1">
    <location>
        <begin position="396"/>
        <end position="415"/>
    </location>
</feature>
<dbReference type="RefSeq" id="WP_213889851.1">
    <property type="nucleotide sequence ID" value="NZ_JAGFNU010000008.1"/>
</dbReference>
<feature type="transmembrane region" description="Helical" evidence="1">
    <location>
        <begin position="172"/>
        <end position="191"/>
    </location>
</feature>
<feature type="transmembrane region" description="Helical" evidence="1">
    <location>
        <begin position="143"/>
        <end position="160"/>
    </location>
</feature>
<evidence type="ECO:0000259" key="3">
    <source>
        <dbReference type="Pfam" id="PF13194"/>
    </source>
</evidence>
<dbReference type="PANTHER" id="PTHR39084:SF1">
    <property type="entry name" value="DUF4010 DOMAIN-CONTAINING PROTEIN"/>
    <property type="match status" value="1"/>
</dbReference>
<dbReference type="InterPro" id="IPR025105">
    <property type="entry name" value="DUF4010"/>
</dbReference>
<evidence type="ECO:0000259" key="2">
    <source>
        <dbReference type="Pfam" id="PF02308"/>
    </source>
</evidence>
<name>A0ABV5JE99_9RHOB</name>
<keyword evidence="1" id="KW-0812">Transmembrane</keyword>
<feature type="transmembrane region" description="Helical" evidence="1">
    <location>
        <begin position="332"/>
        <end position="361"/>
    </location>
</feature>
<protein>
    <submittedName>
        <fullName evidence="4">MgtC/SapB family protein</fullName>
    </submittedName>
</protein>
<feature type="transmembrane region" description="Helical" evidence="1">
    <location>
        <begin position="232"/>
        <end position="255"/>
    </location>
</feature>
<feature type="domain" description="MgtC/SapB/SrpB/YhiD N-terminal" evidence="2">
    <location>
        <begin position="12"/>
        <end position="123"/>
    </location>
</feature>
<evidence type="ECO:0000256" key="1">
    <source>
        <dbReference type="SAM" id="Phobius"/>
    </source>
</evidence>
<organism evidence="4 5">
    <name type="scientific">Pseudohalocynthiibacter aestuariivivens</name>
    <dbReference type="NCBI Taxonomy" id="1591409"/>
    <lineage>
        <taxon>Bacteria</taxon>
        <taxon>Pseudomonadati</taxon>
        <taxon>Pseudomonadota</taxon>
        <taxon>Alphaproteobacteria</taxon>
        <taxon>Rhodobacterales</taxon>
        <taxon>Paracoccaceae</taxon>
        <taxon>Pseudohalocynthiibacter</taxon>
    </lineage>
</organism>
<sequence length="431" mass="44285">METDPEAFYALIEALGIGLLIGIERERSTHTPSEGASTGVRTFALASLIGAISMMTGGVPLLMVAVAVVAIARIVSVAQQTDPNIGLTTSLALVSVVLLGALATETTMLAAGVAVVIASLLAAREMLRGFSRSVLTAVELRDGLILGVSILVILPILPNLEIGPGGALNPRALFIIVVVIMLISAAGHIATRVIGARLGLPVSGFLSGFVSSTSTILALGQRATEKPEDAQSAAAGATLSSVSSLVQIGIILLALSPAMFTVGLPLLFAAGLAAALHGAAIFFLALRRKVEPAVLELPSQVFSIKGALSFALVVAVVMLISATLNDVFGNTAVLATVALAGLVSTNSATVALASLVAAGQISAVDGALPLAAALSTNTIARLLIAWRGKNVTFRRTVAFGLVLQFAAIWFSWWLAEILREWFADWSAIISQ</sequence>
<dbReference type="Proteomes" id="UP001589683">
    <property type="component" value="Unassembled WGS sequence"/>
</dbReference>
<keyword evidence="1" id="KW-0472">Membrane</keyword>